<evidence type="ECO:0000256" key="3">
    <source>
        <dbReference type="ARBA" id="ARBA00023127"/>
    </source>
</evidence>
<dbReference type="InParanoid" id="A0A061GTQ9"/>
<reference evidence="9 10" key="1">
    <citation type="journal article" date="2013" name="Genome Biol.">
        <title>The genome sequence of the most widely cultivated cacao type and its use to identify candidate genes regulating pod color.</title>
        <authorList>
            <person name="Motamayor J.C."/>
            <person name="Mockaitis K."/>
            <person name="Schmutz J."/>
            <person name="Haiminen N."/>
            <person name="Iii D.L."/>
            <person name="Cornejo O."/>
            <person name="Findley S.D."/>
            <person name="Zheng P."/>
            <person name="Utro F."/>
            <person name="Royaert S."/>
            <person name="Saski C."/>
            <person name="Jenkins J."/>
            <person name="Podicheti R."/>
            <person name="Zhao M."/>
            <person name="Scheffler B.E."/>
            <person name="Stack J.C."/>
            <person name="Feltus F.A."/>
            <person name="Mustiga G.M."/>
            <person name="Amores F."/>
            <person name="Phillips W."/>
            <person name="Marelli J.P."/>
            <person name="May G.D."/>
            <person name="Shapiro H."/>
            <person name="Ma J."/>
            <person name="Bustamante C.D."/>
            <person name="Schnell R.J."/>
            <person name="Main D."/>
            <person name="Gilbert D."/>
            <person name="Parida L."/>
            <person name="Kuhn D.N."/>
        </authorList>
    </citation>
    <scope>NUCLEOTIDE SEQUENCE [LARGE SCALE GENOMIC DNA]</scope>
    <source>
        <strain evidence="10">cv. Matina 1-6</strain>
    </source>
</reference>
<evidence type="ECO:0000256" key="2">
    <source>
        <dbReference type="ARBA" id="ARBA00022618"/>
    </source>
</evidence>
<dbReference type="AlphaFoldDB" id="A0A061GTQ9"/>
<dbReference type="Gramene" id="EOY32557">
    <property type="protein sequence ID" value="EOY32557"/>
    <property type="gene ID" value="TCM_040551"/>
</dbReference>
<dbReference type="eggNOG" id="KOG0653">
    <property type="taxonomic scope" value="Eukaryota"/>
</dbReference>
<sequence>MCDIGNLDTLQLIEGKPPTNITRPITRGFCAKLLANAQAAALENKNSVVAAVGDGLPVNGKGGNVKKVAKANKKLSDKPNLDTTIANSSDDEEMVKKKGGKQASNDPKPESAILINSNDEANVNPVSEKSSHQRSFRKNIKTLQFLVLKAGLLVLCSKSPQKMIPKSRISSGHSHSNVRMRKILVDWLIQVHNSFQLMPESLYLTINILDRYLSKKVVSRYELQLVGLGAMLIACKYEELWPPRVKDLVCISDNAYVEEQVLAMEKAILGTLEWYLTVPTAYVFLVRYIKASVSPDMEMEYMVFFLAELGIVYYNTVVLYPPSMIAAGAVYAARCTLNRSPFWSETLKHHTGYSGTTNKLCKAFGCFSPDGCKRGACGDLFKICKSR</sequence>
<dbReference type="Gene3D" id="1.10.472.10">
    <property type="entry name" value="Cyclin-like"/>
    <property type="match status" value="2"/>
</dbReference>
<dbReference type="InterPro" id="IPR013763">
    <property type="entry name" value="Cyclin-like_dom"/>
</dbReference>
<dbReference type="InterPro" id="IPR004367">
    <property type="entry name" value="Cyclin_C-dom"/>
</dbReference>
<feature type="domain" description="Cyclin-like" evidence="7">
    <location>
        <begin position="283"/>
        <end position="369"/>
    </location>
</feature>
<dbReference type="SUPFAM" id="SSF47954">
    <property type="entry name" value="Cyclin-like"/>
    <property type="match status" value="2"/>
</dbReference>
<dbReference type="GO" id="GO:0016538">
    <property type="term" value="F:cyclin-dependent protein serine/threonine kinase regulator activity"/>
    <property type="evidence" value="ECO:0000318"/>
    <property type="project" value="GO_Central"/>
</dbReference>
<evidence type="ECO:0000313" key="9">
    <source>
        <dbReference type="EMBL" id="EOY32557.1"/>
    </source>
</evidence>
<evidence type="ECO:0000259" key="8">
    <source>
        <dbReference type="SMART" id="SM01332"/>
    </source>
</evidence>
<dbReference type="InterPro" id="IPR039361">
    <property type="entry name" value="Cyclin"/>
</dbReference>
<protein>
    <submittedName>
        <fullName evidence="9">Cyclin B1, putative</fullName>
    </submittedName>
</protein>
<dbReference type="InterPro" id="IPR046965">
    <property type="entry name" value="Cyclin_A/B-like"/>
</dbReference>
<feature type="domain" description="Cyclin-like" evidence="7">
    <location>
        <begin position="186"/>
        <end position="270"/>
    </location>
</feature>
<name>A0A061GTQ9_THECC</name>
<keyword evidence="4" id="KW-0131">Cell cycle</keyword>
<dbReference type="Pfam" id="PF02984">
    <property type="entry name" value="Cyclin_C"/>
    <property type="match status" value="1"/>
</dbReference>
<comment type="similarity">
    <text evidence="1">Belongs to the cyclin family. Cyclin AB subfamily.</text>
</comment>
<keyword evidence="2" id="KW-0132">Cell division</keyword>
<dbReference type="GO" id="GO:0000307">
    <property type="term" value="C:cyclin-dependent protein kinase holoenzyme complex"/>
    <property type="evidence" value="ECO:0000318"/>
    <property type="project" value="GO_Central"/>
</dbReference>
<dbReference type="InterPro" id="IPR006671">
    <property type="entry name" value="Cyclin_N"/>
</dbReference>
<dbReference type="InterPro" id="IPR048258">
    <property type="entry name" value="Cyclins_cyclin-box"/>
</dbReference>
<dbReference type="FunFam" id="1.10.472.10:FF:000001">
    <property type="entry name" value="G2/mitotic-specific cyclin"/>
    <property type="match status" value="1"/>
</dbReference>
<gene>
    <name evidence="9" type="ORF">TCM_040551</name>
</gene>
<evidence type="ECO:0000256" key="4">
    <source>
        <dbReference type="ARBA" id="ARBA00023306"/>
    </source>
</evidence>
<evidence type="ECO:0000259" key="7">
    <source>
        <dbReference type="SMART" id="SM00385"/>
    </source>
</evidence>
<dbReference type="Pfam" id="PF00134">
    <property type="entry name" value="Cyclin_N"/>
    <property type="match status" value="1"/>
</dbReference>
<dbReference type="CDD" id="cd20507">
    <property type="entry name" value="CYCLIN_CCNB1-like_rpt1"/>
    <property type="match status" value="1"/>
</dbReference>
<dbReference type="STRING" id="3641.A0A061GTQ9"/>
<evidence type="ECO:0000313" key="10">
    <source>
        <dbReference type="Proteomes" id="UP000026915"/>
    </source>
</evidence>
<dbReference type="InterPro" id="IPR036915">
    <property type="entry name" value="Cyclin-like_sf"/>
</dbReference>
<dbReference type="Proteomes" id="UP000026915">
    <property type="component" value="Chromosome 9"/>
</dbReference>
<dbReference type="GO" id="GO:0051301">
    <property type="term" value="P:cell division"/>
    <property type="evidence" value="ECO:0007669"/>
    <property type="project" value="UniProtKB-KW"/>
</dbReference>
<feature type="region of interest" description="Disordered" evidence="6">
    <location>
        <begin position="78"/>
        <end position="111"/>
    </location>
</feature>
<dbReference type="GO" id="GO:0005737">
    <property type="term" value="C:cytoplasm"/>
    <property type="evidence" value="ECO:0000318"/>
    <property type="project" value="GO_Central"/>
</dbReference>
<feature type="domain" description="Cyclin C-terminal" evidence="8">
    <location>
        <begin position="279"/>
        <end position="380"/>
    </location>
</feature>
<proteinExistence type="inferred from homology"/>
<dbReference type="PIRSF" id="PIRSF001771">
    <property type="entry name" value="Cyclin_A_B_D_E"/>
    <property type="match status" value="1"/>
</dbReference>
<dbReference type="EMBL" id="CM001887">
    <property type="protein sequence ID" value="EOY32557.1"/>
    <property type="molecule type" value="Genomic_DNA"/>
</dbReference>
<evidence type="ECO:0000256" key="1">
    <source>
        <dbReference type="ARBA" id="ARBA00006955"/>
    </source>
</evidence>
<keyword evidence="3 5" id="KW-0195">Cyclin</keyword>
<dbReference type="OMA" id="LENLEWY"/>
<evidence type="ECO:0000256" key="5">
    <source>
        <dbReference type="RuleBase" id="RU000383"/>
    </source>
</evidence>
<dbReference type="GO" id="GO:0000082">
    <property type="term" value="P:G1/S transition of mitotic cell cycle"/>
    <property type="evidence" value="ECO:0000318"/>
    <property type="project" value="GO_Central"/>
</dbReference>
<dbReference type="GO" id="GO:0005634">
    <property type="term" value="C:nucleus"/>
    <property type="evidence" value="ECO:0000318"/>
    <property type="project" value="GO_Central"/>
</dbReference>
<accession>A0A061GTQ9</accession>
<dbReference type="PANTHER" id="PTHR10177">
    <property type="entry name" value="CYCLINS"/>
    <property type="match status" value="1"/>
</dbReference>
<dbReference type="HOGENOM" id="CLU_020695_0_3_1"/>
<dbReference type="SMART" id="SM01332">
    <property type="entry name" value="Cyclin_C"/>
    <property type="match status" value="1"/>
</dbReference>
<evidence type="ECO:0000256" key="6">
    <source>
        <dbReference type="SAM" id="MobiDB-lite"/>
    </source>
</evidence>
<dbReference type="SMART" id="SM00385">
    <property type="entry name" value="CYCLIN"/>
    <property type="match status" value="2"/>
</dbReference>
<dbReference type="PROSITE" id="PS00292">
    <property type="entry name" value="CYCLINS"/>
    <property type="match status" value="1"/>
</dbReference>
<organism evidence="9 10">
    <name type="scientific">Theobroma cacao</name>
    <name type="common">Cacao</name>
    <name type="synonym">Cocoa</name>
    <dbReference type="NCBI Taxonomy" id="3641"/>
    <lineage>
        <taxon>Eukaryota</taxon>
        <taxon>Viridiplantae</taxon>
        <taxon>Streptophyta</taxon>
        <taxon>Embryophyta</taxon>
        <taxon>Tracheophyta</taxon>
        <taxon>Spermatophyta</taxon>
        <taxon>Magnoliopsida</taxon>
        <taxon>eudicotyledons</taxon>
        <taxon>Gunneridae</taxon>
        <taxon>Pentapetalae</taxon>
        <taxon>rosids</taxon>
        <taxon>malvids</taxon>
        <taxon>Malvales</taxon>
        <taxon>Malvaceae</taxon>
        <taxon>Byttnerioideae</taxon>
        <taxon>Theobroma</taxon>
    </lineage>
</organism>
<keyword evidence="10" id="KW-1185">Reference proteome</keyword>